<evidence type="ECO:0000313" key="10">
    <source>
        <dbReference type="Proteomes" id="UP000033633"/>
    </source>
</evidence>
<sequence>MRSKRLLMTCMLGLTPMGISSAYALSLEESVAAAIDYSPEVLGQYARFQSVVRDQDEAQGFYLPQVNLYAAAGYEETRYSSGNKIAPDDRGLTRTEMGVKVSQLIFDGMKTSANIDRLGYEAESERLTLIADAENVALDVVRVYLEYLKSQQILELSKRNVIDHETIYNNILDRKKKGLSSNSDLAQIAARVATAKSTLISAQNNLYDQEAQFMRLVGLPTKELVTPVFDYSLLPPDLDIAINQAVENHPEIQAAILDIKAAREEVRREKGGYYPELKLEAYGNKNDNIGGVEGPEEDARVMLTLDYDLFNGGSTNARVESAAWRAEQARSIRLRAERQVREGTTLAWNAYNMLDKQKQLLQQNVDAAKAAEDGYVQQFNVGRRSLLDVLDAKVEVFLARKNYVNASYDHTLAAYRMFNAMGILTYALRVEHPEEWQTEKEKRG</sequence>
<dbReference type="PANTHER" id="PTHR30026:SF22">
    <property type="entry name" value="OUTER MEMBRANE EFFLUX PROTEIN"/>
    <property type="match status" value="1"/>
</dbReference>
<evidence type="ECO:0000256" key="5">
    <source>
        <dbReference type="ARBA" id="ARBA00022692"/>
    </source>
</evidence>
<feature type="signal peptide" evidence="8">
    <location>
        <begin position="1"/>
        <end position="24"/>
    </location>
</feature>
<keyword evidence="10" id="KW-1185">Reference proteome</keyword>
<dbReference type="GO" id="GO:0009279">
    <property type="term" value="C:cell outer membrane"/>
    <property type="evidence" value="ECO:0007669"/>
    <property type="project" value="UniProtKB-SubCell"/>
</dbReference>
<dbReference type="Proteomes" id="UP000033633">
    <property type="component" value="Unassembled WGS sequence"/>
</dbReference>
<organism evidence="9 10">
    <name type="scientific">Photobacterium halotolerans</name>
    <dbReference type="NCBI Taxonomy" id="265726"/>
    <lineage>
        <taxon>Bacteria</taxon>
        <taxon>Pseudomonadati</taxon>
        <taxon>Pseudomonadota</taxon>
        <taxon>Gammaproteobacteria</taxon>
        <taxon>Vibrionales</taxon>
        <taxon>Vibrionaceae</taxon>
        <taxon>Photobacterium</taxon>
    </lineage>
</organism>
<gene>
    <name evidence="9" type="ORF">KY46_14745</name>
</gene>
<dbReference type="EMBL" id="JWYV01000013">
    <property type="protein sequence ID" value="KKC99096.1"/>
    <property type="molecule type" value="Genomic_DNA"/>
</dbReference>
<dbReference type="SUPFAM" id="SSF56954">
    <property type="entry name" value="Outer membrane efflux proteins (OEP)"/>
    <property type="match status" value="1"/>
</dbReference>
<keyword evidence="4" id="KW-1134">Transmembrane beta strand</keyword>
<evidence type="ECO:0000313" key="9">
    <source>
        <dbReference type="EMBL" id="KKC99096.1"/>
    </source>
</evidence>
<dbReference type="InterPro" id="IPR003423">
    <property type="entry name" value="OMP_efflux"/>
</dbReference>
<keyword evidence="6" id="KW-0472">Membrane</keyword>
<dbReference type="GO" id="GO:1990281">
    <property type="term" value="C:efflux pump complex"/>
    <property type="evidence" value="ECO:0007669"/>
    <property type="project" value="TreeGrafter"/>
</dbReference>
<protein>
    <submittedName>
        <fullName evidence="9">Agglutination protein</fullName>
    </submittedName>
</protein>
<dbReference type="GO" id="GO:0015288">
    <property type="term" value="F:porin activity"/>
    <property type="evidence" value="ECO:0007669"/>
    <property type="project" value="TreeGrafter"/>
</dbReference>
<dbReference type="Pfam" id="PF02321">
    <property type="entry name" value="OEP"/>
    <property type="match status" value="2"/>
</dbReference>
<dbReference type="Gene3D" id="1.20.1600.10">
    <property type="entry name" value="Outer membrane efflux proteins (OEP)"/>
    <property type="match status" value="1"/>
</dbReference>
<evidence type="ECO:0000256" key="3">
    <source>
        <dbReference type="ARBA" id="ARBA00022448"/>
    </source>
</evidence>
<keyword evidence="5" id="KW-0812">Transmembrane</keyword>
<dbReference type="PANTHER" id="PTHR30026">
    <property type="entry name" value="OUTER MEMBRANE PROTEIN TOLC"/>
    <property type="match status" value="1"/>
</dbReference>
<comment type="subcellular location">
    <subcellularLocation>
        <location evidence="1">Cell outer membrane</location>
    </subcellularLocation>
</comment>
<comment type="similarity">
    <text evidence="2">Belongs to the outer membrane factor (OMF) (TC 1.B.17) family.</text>
</comment>
<accession>A0A0F5VBF7</accession>
<dbReference type="OrthoDB" id="9814637at2"/>
<keyword evidence="8" id="KW-0732">Signal</keyword>
<evidence type="ECO:0000256" key="1">
    <source>
        <dbReference type="ARBA" id="ARBA00004442"/>
    </source>
</evidence>
<name>A0A0F5VBF7_9GAMM</name>
<feature type="chain" id="PRO_5002496616" evidence="8">
    <location>
        <begin position="25"/>
        <end position="444"/>
    </location>
</feature>
<evidence type="ECO:0000256" key="8">
    <source>
        <dbReference type="SAM" id="SignalP"/>
    </source>
</evidence>
<comment type="caution">
    <text evidence="9">The sequence shown here is derived from an EMBL/GenBank/DDBJ whole genome shotgun (WGS) entry which is preliminary data.</text>
</comment>
<dbReference type="RefSeq" id="WP_046221403.1">
    <property type="nucleotide sequence ID" value="NZ_JWYV01000013.1"/>
</dbReference>
<dbReference type="InterPro" id="IPR051906">
    <property type="entry name" value="TolC-like"/>
</dbReference>
<keyword evidence="7" id="KW-0998">Cell outer membrane</keyword>
<evidence type="ECO:0000256" key="6">
    <source>
        <dbReference type="ARBA" id="ARBA00023136"/>
    </source>
</evidence>
<evidence type="ECO:0000256" key="4">
    <source>
        <dbReference type="ARBA" id="ARBA00022452"/>
    </source>
</evidence>
<keyword evidence="3" id="KW-0813">Transport</keyword>
<dbReference type="AlphaFoldDB" id="A0A0F5VBF7"/>
<dbReference type="PATRIC" id="fig|265726.11.peg.1197"/>
<proteinExistence type="inferred from homology"/>
<evidence type="ECO:0000256" key="7">
    <source>
        <dbReference type="ARBA" id="ARBA00023237"/>
    </source>
</evidence>
<dbReference type="GO" id="GO:0015562">
    <property type="term" value="F:efflux transmembrane transporter activity"/>
    <property type="evidence" value="ECO:0007669"/>
    <property type="project" value="InterPro"/>
</dbReference>
<dbReference type="STRING" id="265726.KY46_14745"/>
<dbReference type="NCBIfam" id="TIGR01844">
    <property type="entry name" value="type_I_sec_TolC"/>
    <property type="match status" value="1"/>
</dbReference>
<reference evidence="9 10" key="1">
    <citation type="submission" date="2014-12" db="EMBL/GenBank/DDBJ databases">
        <title>Mercury Reductase activity and rhizosphere competence traits in the genome of root associated Photobacterium halotolerans MELD1.</title>
        <authorList>
            <person name="Mathew D.C."/>
            <person name="Huang C.-C."/>
        </authorList>
    </citation>
    <scope>NUCLEOTIDE SEQUENCE [LARGE SCALE GENOMIC DNA]</scope>
    <source>
        <strain evidence="9 10">MELD1</strain>
    </source>
</reference>
<dbReference type="InterPro" id="IPR010130">
    <property type="entry name" value="T1SS_OMP_TolC"/>
</dbReference>
<evidence type="ECO:0000256" key="2">
    <source>
        <dbReference type="ARBA" id="ARBA00007613"/>
    </source>
</evidence>